<dbReference type="OrthoDB" id="2079139at2"/>
<reference evidence="1 2" key="1">
    <citation type="submission" date="2017-06" db="EMBL/GenBank/DDBJ databases">
        <title>Draft genome sequence of anaerobic fermentative bacterium Anaeromicrobium sediminis DY2726D isolated from West Pacific Ocean sediments.</title>
        <authorList>
            <person name="Zeng X."/>
        </authorList>
    </citation>
    <scope>NUCLEOTIDE SEQUENCE [LARGE SCALE GENOMIC DNA]</scope>
    <source>
        <strain evidence="1 2">DY2726D</strain>
    </source>
</reference>
<dbReference type="Proteomes" id="UP000216024">
    <property type="component" value="Unassembled WGS sequence"/>
</dbReference>
<proteinExistence type="predicted"/>
<evidence type="ECO:0000313" key="1">
    <source>
        <dbReference type="EMBL" id="PAB61095.1"/>
    </source>
</evidence>
<name>A0A267MQB2_9FIRM</name>
<sequence length="236" mass="26728">MRTKKIPSLVLIGVLTLGVLVGAKVYAATINSQMSKDVLMTETNKQIVQQVLSKEEINDGISREKAVEIMKEALEKYFNEKVDGKNLSNDIRPVYEENGKVAEWIVYWRDEPLSENWELKDTSTLYGGSVDVKTEKITHIGALNGDRNRKAQKVTIKEIKELSVNFIKQNKLIGNMEDIKLIGEYKWGSNNKLTQLVFSYGKGMTDYIYITIDLVNKKVCDFSGGTLDPQNTKIIE</sequence>
<accession>A0A267MQB2</accession>
<dbReference type="EMBL" id="NIBG01000001">
    <property type="protein sequence ID" value="PAB61095.1"/>
    <property type="molecule type" value="Genomic_DNA"/>
</dbReference>
<protein>
    <submittedName>
        <fullName evidence="1">Uncharacterized protein</fullName>
    </submittedName>
</protein>
<dbReference type="AlphaFoldDB" id="A0A267MQB2"/>
<organism evidence="1 2">
    <name type="scientific">Anaeromicrobium sediminis</name>
    <dbReference type="NCBI Taxonomy" id="1478221"/>
    <lineage>
        <taxon>Bacteria</taxon>
        <taxon>Bacillati</taxon>
        <taxon>Bacillota</taxon>
        <taxon>Clostridia</taxon>
        <taxon>Peptostreptococcales</taxon>
        <taxon>Thermotaleaceae</taxon>
        <taxon>Anaeromicrobium</taxon>
    </lineage>
</organism>
<keyword evidence="2" id="KW-1185">Reference proteome</keyword>
<evidence type="ECO:0000313" key="2">
    <source>
        <dbReference type="Proteomes" id="UP000216024"/>
    </source>
</evidence>
<gene>
    <name evidence="1" type="ORF">CCE28_01310</name>
</gene>
<comment type="caution">
    <text evidence="1">The sequence shown here is derived from an EMBL/GenBank/DDBJ whole genome shotgun (WGS) entry which is preliminary data.</text>
</comment>
<dbReference type="RefSeq" id="WP_095130186.1">
    <property type="nucleotide sequence ID" value="NZ_NIBG01000001.1"/>
</dbReference>